<name>X1AHJ7_9ZZZZ</name>
<proteinExistence type="predicted"/>
<reference evidence="1" key="1">
    <citation type="journal article" date="2014" name="Front. Microbiol.">
        <title>High frequency of phylogenetically diverse reductive dehalogenase-homologous genes in deep subseafloor sedimentary metagenomes.</title>
        <authorList>
            <person name="Kawai M."/>
            <person name="Futagami T."/>
            <person name="Toyoda A."/>
            <person name="Takaki Y."/>
            <person name="Nishi S."/>
            <person name="Hori S."/>
            <person name="Arai W."/>
            <person name="Tsubouchi T."/>
            <person name="Morono Y."/>
            <person name="Uchiyama I."/>
            <person name="Ito T."/>
            <person name="Fujiyama A."/>
            <person name="Inagaki F."/>
            <person name="Takami H."/>
        </authorList>
    </citation>
    <scope>NUCLEOTIDE SEQUENCE</scope>
    <source>
        <strain evidence="1">Expedition CK06-06</strain>
    </source>
</reference>
<evidence type="ECO:0000313" key="1">
    <source>
        <dbReference type="EMBL" id="GAG69227.1"/>
    </source>
</evidence>
<protein>
    <submittedName>
        <fullName evidence="1">Uncharacterized protein</fullName>
    </submittedName>
</protein>
<comment type="caution">
    <text evidence="1">The sequence shown here is derived from an EMBL/GenBank/DDBJ whole genome shotgun (WGS) entry which is preliminary data.</text>
</comment>
<sequence>MLNSEFFLGLVQDTSPLIIFKILEDTRFRGIPPTLMIYKDMPFDYFQIMFENGKGAGWGLYDYNYICSRISDVIDINARLYNFSKNGHINEERIEEFLSLAYKVYEAY</sequence>
<dbReference type="EMBL" id="BART01000267">
    <property type="protein sequence ID" value="GAG69227.1"/>
    <property type="molecule type" value="Genomic_DNA"/>
</dbReference>
<accession>X1AHJ7</accession>
<dbReference type="AlphaFoldDB" id="X1AHJ7"/>
<gene>
    <name evidence="1" type="ORF">S01H4_01462</name>
</gene>
<organism evidence="1">
    <name type="scientific">marine sediment metagenome</name>
    <dbReference type="NCBI Taxonomy" id="412755"/>
    <lineage>
        <taxon>unclassified sequences</taxon>
        <taxon>metagenomes</taxon>
        <taxon>ecological metagenomes</taxon>
    </lineage>
</organism>